<evidence type="ECO:0000256" key="11">
    <source>
        <dbReference type="ARBA" id="ARBA00080641"/>
    </source>
</evidence>
<evidence type="ECO:0000313" key="15">
    <source>
        <dbReference type="Proteomes" id="UP000326759"/>
    </source>
</evidence>
<dbReference type="InterPro" id="IPR040122">
    <property type="entry name" value="Importin_beta"/>
</dbReference>
<keyword evidence="7" id="KW-0539">Nucleus</keyword>
<dbReference type="InterPro" id="IPR011989">
    <property type="entry name" value="ARM-like"/>
</dbReference>
<evidence type="ECO:0000256" key="6">
    <source>
        <dbReference type="ARBA" id="ARBA00022927"/>
    </source>
</evidence>
<evidence type="ECO:0000256" key="10">
    <source>
        <dbReference type="ARBA" id="ARBA00076938"/>
    </source>
</evidence>
<dbReference type="Gene3D" id="1.25.10.10">
    <property type="entry name" value="Leucine-rich Repeat Variant"/>
    <property type="match status" value="2"/>
</dbReference>
<dbReference type="SUPFAM" id="SSF48371">
    <property type="entry name" value="ARM repeat"/>
    <property type="match status" value="1"/>
</dbReference>
<dbReference type="InterPro" id="IPR058584">
    <property type="entry name" value="IMB1_TNPO1-like_TPR"/>
</dbReference>
<feature type="domain" description="Importin N-terminal" evidence="13">
    <location>
        <begin position="53"/>
        <end position="121"/>
    </location>
</feature>
<dbReference type="SMART" id="SM00913">
    <property type="entry name" value="IBN_N"/>
    <property type="match status" value="1"/>
</dbReference>
<dbReference type="EMBL" id="SEYY01001058">
    <property type="protein sequence ID" value="KAB7505913.1"/>
    <property type="molecule type" value="Genomic_DNA"/>
</dbReference>
<dbReference type="Pfam" id="PF25574">
    <property type="entry name" value="TPR_IMB1"/>
    <property type="match status" value="1"/>
</dbReference>
<dbReference type="OrthoDB" id="951172at2759"/>
<dbReference type="Pfam" id="PF03810">
    <property type="entry name" value="IBN_N"/>
    <property type="match status" value="1"/>
</dbReference>
<proteinExistence type="inferred from homology"/>
<dbReference type="InterPro" id="IPR001494">
    <property type="entry name" value="Importin-beta_N"/>
</dbReference>
<evidence type="ECO:0000256" key="9">
    <source>
        <dbReference type="ARBA" id="ARBA00067327"/>
    </source>
</evidence>
<dbReference type="PANTHER" id="PTHR10527">
    <property type="entry name" value="IMPORTIN BETA"/>
    <property type="match status" value="1"/>
</dbReference>
<organism evidence="14 15">
    <name type="scientific">Armadillidium nasatum</name>
    <dbReference type="NCBI Taxonomy" id="96803"/>
    <lineage>
        <taxon>Eukaryota</taxon>
        <taxon>Metazoa</taxon>
        <taxon>Ecdysozoa</taxon>
        <taxon>Arthropoda</taxon>
        <taxon>Crustacea</taxon>
        <taxon>Multicrustacea</taxon>
        <taxon>Malacostraca</taxon>
        <taxon>Eumalacostraca</taxon>
        <taxon>Peracarida</taxon>
        <taxon>Isopoda</taxon>
        <taxon>Oniscidea</taxon>
        <taxon>Crinocheta</taxon>
        <taxon>Armadillidiidae</taxon>
        <taxon>Armadillidium</taxon>
    </lineage>
</organism>
<keyword evidence="4" id="KW-0963">Cytoplasm</keyword>
<dbReference type="FunFam" id="1.25.10.10:FF:000028">
    <property type="entry name" value="Transportin-1 isoform 1"/>
    <property type="match status" value="1"/>
</dbReference>
<dbReference type="GO" id="GO:0031981">
    <property type="term" value="C:nuclear lumen"/>
    <property type="evidence" value="ECO:0007669"/>
    <property type="project" value="UniProtKB-ARBA"/>
</dbReference>
<dbReference type="AlphaFoldDB" id="A0A5N5TGZ4"/>
<keyword evidence="3" id="KW-0813">Transport</keyword>
<comment type="caution">
    <text evidence="14">The sequence shown here is derived from an EMBL/GenBank/DDBJ whole genome shotgun (WGS) entry which is preliminary data.</text>
</comment>
<keyword evidence="6" id="KW-0653">Protein transport</keyword>
<feature type="region of interest" description="Disordered" evidence="12">
    <location>
        <begin position="345"/>
        <end position="394"/>
    </location>
</feature>
<comment type="subcellular location">
    <subcellularLocation>
        <location evidence="2">Cytoplasm</location>
    </subcellularLocation>
    <subcellularLocation>
        <location evidence="1">Nucleus</location>
    </subcellularLocation>
</comment>
<dbReference type="GO" id="GO:0005737">
    <property type="term" value="C:cytoplasm"/>
    <property type="evidence" value="ECO:0007669"/>
    <property type="project" value="UniProtKB-SubCell"/>
</dbReference>
<evidence type="ECO:0000256" key="2">
    <source>
        <dbReference type="ARBA" id="ARBA00004496"/>
    </source>
</evidence>
<feature type="compositionally biased region" description="Acidic residues" evidence="12">
    <location>
        <begin position="380"/>
        <end position="394"/>
    </location>
</feature>
<gene>
    <name evidence="14" type="primary">Tnpo1</name>
    <name evidence="14" type="ORF">Anas_02103</name>
</gene>
<evidence type="ECO:0000256" key="7">
    <source>
        <dbReference type="ARBA" id="ARBA00023242"/>
    </source>
</evidence>
<dbReference type="InterPro" id="IPR016024">
    <property type="entry name" value="ARM-type_fold"/>
</dbReference>
<dbReference type="PROSITE" id="PS50166">
    <property type="entry name" value="IMPORTIN_B_NT"/>
    <property type="match status" value="1"/>
</dbReference>
<accession>A0A5N5TGZ4</accession>
<comment type="similarity">
    <text evidence="8">Belongs to the importin beta family. Importin beta-2 subfamily.</text>
</comment>
<evidence type="ECO:0000256" key="5">
    <source>
        <dbReference type="ARBA" id="ARBA00022737"/>
    </source>
</evidence>
<evidence type="ECO:0000256" key="4">
    <source>
        <dbReference type="ARBA" id="ARBA00022490"/>
    </source>
</evidence>
<evidence type="ECO:0000256" key="1">
    <source>
        <dbReference type="ARBA" id="ARBA00004123"/>
    </source>
</evidence>
<protein>
    <recommendedName>
        <fullName evidence="9">Transportin-1</fullName>
    </recommendedName>
    <alternativeName>
        <fullName evidence="10">Importin beta-2</fullName>
    </alternativeName>
    <alternativeName>
        <fullName evidence="11">Karyopherin beta-2</fullName>
    </alternativeName>
</protein>
<keyword evidence="5" id="KW-0677">Repeat</keyword>
<dbReference type="GO" id="GO:0031267">
    <property type="term" value="F:small GTPase binding"/>
    <property type="evidence" value="ECO:0007669"/>
    <property type="project" value="InterPro"/>
</dbReference>
<keyword evidence="15" id="KW-1185">Reference proteome</keyword>
<evidence type="ECO:0000259" key="13">
    <source>
        <dbReference type="PROSITE" id="PS50166"/>
    </source>
</evidence>
<evidence type="ECO:0000256" key="8">
    <source>
        <dbReference type="ARBA" id="ARBA00038423"/>
    </source>
</evidence>
<dbReference type="Pfam" id="PF13513">
    <property type="entry name" value="HEAT_EZ"/>
    <property type="match status" value="1"/>
</dbReference>
<dbReference type="InterPro" id="IPR057672">
    <property type="entry name" value="TPR_IPO4/5"/>
</dbReference>
<sequence>MIFCLSHCSSINGFMTTGGIEIMEWTPRSEALGQILSLLKESQSPDTVVQQSVQQKLEELNKFTDFNKYLIYVLTKLTSEDEPTRSLSGLILKNNVKTHFHQFPPDVAQFIKTECLSAVGDPSPLIRATVGILITTTASKGELSQWPELIPRLFDMLDSPDYNVCEGAFGALQKICEDSGEYVEKNENCPLDILIPKFLQFFRHSSSKIRSHAIACVNQFIISKPQALMTNIDTFLQNLFHLAMDDDSEVMKNVCRALVMLLDAHISSLIPHMHNIIEYMMIRTQDTDENVALEACEFWLSLAEHPICKEALNPHLSKLIPILVRGMKYSEIDIILLKGDVEEDENVPDRSQDIKPRFHKSRHTIRHEPMENGNSHADDFPDDDSDDGSEDETSLSDWNLRKCSAAALDVLANVFRDEMLPVILPILKETLFHQEWDIRESGILALGAIAEGCMNGMTPHLPELIPYLINCLKDKKALVRSITCWTLSRYCHWAVVLPDHTYLKPLMYELLKCILDSNKRVQEAACSAFATLEEEACTELVPYLGDILKTLVFAFKKYQAKNLLILYDAIGTLADSVGNYLNKDEYIHMLMPPLIEKWNMLKDEDKDLFPLLECLSSVATALQSGFLPYCGPVYQRCVSLVEQTLNQTMNPEQFDAADKDFMIVSLDLLSGLAEGLNANVGQLVASSNIMQLLFQAMQDPMPEVRQSSFALLGDLTKASFQHVAPCISDFMPILGQNLNPELISVCNNATWAIGEISVKLGSEMRIYINMVLKDLIYIINKPNTPKTLLENTAITIGRLGYVCPNEVAPLLQQFIRQWCISLRNIRDNEEKDSAFRGVCNMISVNPAGVVEDFIFFCDAIASWINPKQDLKEMFHKILHCFKEQVGEDNWKRFTEQFPPPLKERLSQQYGV</sequence>
<dbReference type="GO" id="GO:0006606">
    <property type="term" value="P:protein import into nucleus"/>
    <property type="evidence" value="ECO:0007669"/>
    <property type="project" value="InterPro"/>
</dbReference>
<dbReference type="Pfam" id="PF25780">
    <property type="entry name" value="TPR_IPO5"/>
    <property type="match status" value="1"/>
</dbReference>
<name>A0A5N5TGZ4_9CRUS</name>
<dbReference type="Proteomes" id="UP000326759">
    <property type="component" value="Unassembled WGS sequence"/>
</dbReference>
<evidence type="ECO:0000256" key="3">
    <source>
        <dbReference type="ARBA" id="ARBA00022448"/>
    </source>
</evidence>
<reference evidence="14 15" key="1">
    <citation type="journal article" date="2019" name="PLoS Biol.">
        <title>Sex chromosomes control vertical transmission of feminizing Wolbachia symbionts in an isopod.</title>
        <authorList>
            <person name="Becking T."/>
            <person name="Chebbi M.A."/>
            <person name="Giraud I."/>
            <person name="Moumen B."/>
            <person name="Laverre T."/>
            <person name="Caubet Y."/>
            <person name="Peccoud J."/>
            <person name="Gilbert C."/>
            <person name="Cordaux R."/>
        </authorList>
    </citation>
    <scope>NUCLEOTIDE SEQUENCE [LARGE SCALE GENOMIC DNA]</scope>
    <source>
        <strain evidence="14">ANa2</strain>
        <tissue evidence="14">Whole body excluding digestive tract and cuticle</tissue>
    </source>
</reference>
<evidence type="ECO:0000256" key="12">
    <source>
        <dbReference type="SAM" id="MobiDB-lite"/>
    </source>
</evidence>
<feature type="compositionally biased region" description="Basic and acidic residues" evidence="12">
    <location>
        <begin position="347"/>
        <end position="356"/>
    </location>
</feature>
<evidence type="ECO:0000313" key="14">
    <source>
        <dbReference type="EMBL" id="KAB7505913.1"/>
    </source>
</evidence>